<evidence type="ECO:0000313" key="4">
    <source>
        <dbReference type="EMBL" id="GCB69448.1"/>
    </source>
</evidence>
<dbReference type="Proteomes" id="UP000288216">
    <property type="component" value="Unassembled WGS sequence"/>
</dbReference>
<keyword evidence="1" id="KW-0378">Hydrolase</keyword>
<keyword evidence="2" id="KW-0326">Glycosidase</keyword>
<dbReference type="InterPro" id="IPR017853">
    <property type="entry name" value="GH"/>
</dbReference>
<dbReference type="PANTHER" id="PTHR46290">
    <property type="entry name" value="DI-N-ACETYLCHITOBIASE"/>
    <property type="match status" value="1"/>
</dbReference>
<dbReference type="AlphaFoldDB" id="A0A401P8L6"/>
<dbReference type="STRING" id="75743.A0A401P8L6"/>
<dbReference type="OrthoDB" id="73875at2759"/>
<comment type="caution">
    <text evidence="4">The sequence shown here is derived from an EMBL/GenBank/DDBJ whole genome shotgun (WGS) entry which is preliminary data.</text>
</comment>
<evidence type="ECO:0000259" key="3">
    <source>
        <dbReference type="PROSITE" id="PS51910"/>
    </source>
</evidence>
<reference evidence="4 5" key="1">
    <citation type="journal article" date="2018" name="Nat. Ecol. Evol.">
        <title>Shark genomes provide insights into elasmobranch evolution and the origin of vertebrates.</title>
        <authorList>
            <person name="Hara Y"/>
            <person name="Yamaguchi K"/>
            <person name="Onimaru K"/>
            <person name="Kadota M"/>
            <person name="Koyanagi M"/>
            <person name="Keeley SD"/>
            <person name="Tatsumi K"/>
            <person name="Tanaka K"/>
            <person name="Motone F"/>
            <person name="Kageyama Y"/>
            <person name="Nozu R"/>
            <person name="Adachi N"/>
            <person name="Nishimura O"/>
            <person name="Nakagawa R"/>
            <person name="Tanegashima C"/>
            <person name="Kiyatake I"/>
            <person name="Matsumoto R"/>
            <person name="Murakumo K"/>
            <person name="Nishida K"/>
            <person name="Terakita A"/>
            <person name="Kuratani S"/>
            <person name="Sato K"/>
            <person name="Hyodo S Kuraku.S."/>
        </authorList>
    </citation>
    <scope>NUCLEOTIDE SEQUENCE [LARGE SCALE GENOMIC DNA]</scope>
</reference>
<accession>A0A401P8L6</accession>
<dbReference type="PANTHER" id="PTHR46290:SF1">
    <property type="entry name" value="DI-N-ACETYLCHITOBIASE"/>
    <property type="match status" value="1"/>
</dbReference>
<evidence type="ECO:0000256" key="2">
    <source>
        <dbReference type="ARBA" id="ARBA00023295"/>
    </source>
</evidence>
<dbReference type="InterPro" id="IPR051887">
    <property type="entry name" value="GH18_Domain-Containing"/>
</dbReference>
<gene>
    <name evidence="4" type="ORF">scyTo_0013972</name>
</gene>
<dbReference type="Gene3D" id="3.20.20.80">
    <property type="entry name" value="Glycosidases"/>
    <property type="match status" value="1"/>
</dbReference>
<organism evidence="4 5">
    <name type="scientific">Scyliorhinus torazame</name>
    <name type="common">Cloudy catshark</name>
    <name type="synonym">Catulus torazame</name>
    <dbReference type="NCBI Taxonomy" id="75743"/>
    <lineage>
        <taxon>Eukaryota</taxon>
        <taxon>Metazoa</taxon>
        <taxon>Chordata</taxon>
        <taxon>Craniata</taxon>
        <taxon>Vertebrata</taxon>
        <taxon>Chondrichthyes</taxon>
        <taxon>Elasmobranchii</taxon>
        <taxon>Galeomorphii</taxon>
        <taxon>Galeoidea</taxon>
        <taxon>Carcharhiniformes</taxon>
        <taxon>Scyliorhinidae</taxon>
        <taxon>Scyliorhinus</taxon>
    </lineage>
</organism>
<dbReference type="EMBL" id="BFAA01007345">
    <property type="protein sequence ID" value="GCB69448.1"/>
    <property type="molecule type" value="Genomic_DNA"/>
</dbReference>
<dbReference type="InterPro" id="IPR001223">
    <property type="entry name" value="Glyco_hydro18_cat"/>
</dbReference>
<evidence type="ECO:0000256" key="1">
    <source>
        <dbReference type="ARBA" id="ARBA00022801"/>
    </source>
</evidence>
<dbReference type="GO" id="GO:0005615">
    <property type="term" value="C:extracellular space"/>
    <property type="evidence" value="ECO:0007669"/>
    <property type="project" value="TreeGrafter"/>
</dbReference>
<dbReference type="GO" id="GO:0016798">
    <property type="term" value="F:hydrolase activity, acting on glycosyl bonds"/>
    <property type="evidence" value="ECO:0007669"/>
    <property type="project" value="UniProtKB-KW"/>
</dbReference>
<sequence>MSVHMRSETGDECFAKANAPYDHTYTGLSAYINLGIDSRKLVMGVPWYGNDYLCKHFQELADEYHEVWYDDPESLSLKATIMKKLKLRGIGAWFGGFLNYSVNPTAAMQTEDMWNALCPIRRKWSV</sequence>
<evidence type="ECO:0000313" key="5">
    <source>
        <dbReference type="Proteomes" id="UP000288216"/>
    </source>
</evidence>
<feature type="domain" description="GH18" evidence="3">
    <location>
        <begin position="1"/>
        <end position="126"/>
    </location>
</feature>
<dbReference type="PROSITE" id="PS51910">
    <property type="entry name" value="GH18_2"/>
    <property type="match status" value="1"/>
</dbReference>
<dbReference type="OMA" id="DEYHEVW"/>
<keyword evidence="5" id="KW-1185">Reference proteome</keyword>
<protein>
    <recommendedName>
        <fullName evidence="3">GH18 domain-containing protein</fullName>
    </recommendedName>
</protein>
<name>A0A401P8L6_SCYTO</name>
<dbReference type="SUPFAM" id="SSF51445">
    <property type="entry name" value="(Trans)glycosidases"/>
    <property type="match status" value="1"/>
</dbReference>
<proteinExistence type="predicted"/>
<dbReference type="GO" id="GO:0009313">
    <property type="term" value="P:oligosaccharide catabolic process"/>
    <property type="evidence" value="ECO:0007669"/>
    <property type="project" value="TreeGrafter"/>
</dbReference>